<evidence type="ECO:0000313" key="3">
    <source>
        <dbReference type="EnsemblMetazoa" id="XP_014241349.1"/>
    </source>
</evidence>
<keyword evidence="1" id="KW-0812">Transmembrane</keyword>
<dbReference type="InterPro" id="IPR012464">
    <property type="entry name" value="DUF1676"/>
</dbReference>
<organism evidence="3 4">
    <name type="scientific">Cimex lectularius</name>
    <name type="common">Bed bug</name>
    <name type="synonym">Acanthia lectularia</name>
    <dbReference type="NCBI Taxonomy" id="79782"/>
    <lineage>
        <taxon>Eukaryota</taxon>
        <taxon>Metazoa</taxon>
        <taxon>Ecdysozoa</taxon>
        <taxon>Arthropoda</taxon>
        <taxon>Hexapoda</taxon>
        <taxon>Insecta</taxon>
        <taxon>Pterygota</taxon>
        <taxon>Neoptera</taxon>
        <taxon>Paraneoptera</taxon>
        <taxon>Hemiptera</taxon>
        <taxon>Heteroptera</taxon>
        <taxon>Panheteroptera</taxon>
        <taxon>Cimicomorpha</taxon>
        <taxon>Cimicidae</taxon>
        <taxon>Cimex</taxon>
    </lineage>
</organism>
<accession>A0A8I6R8R0</accession>
<keyword evidence="2" id="KW-0732">Signal</keyword>
<dbReference type="GO" id="GO:0016020">
    <property type="term" value="C:membrane"/>
    <property type="evidence" value="ECO:0007669"/>
    <property type="project" value="TreeGrafter"/>
</dbReference>
<dbReference type="Proteomes" id="UP000494040">
    <property type="component" value="Unassembled WGS sequence"/>
</dbReference>
<keyword evidence="1" id="KW-1133">Transmembrane helix</keyword>
<keyword evidence="4" id="KW-1185">Reference proteome</keyword>
<feature type="signal peptide" evidence="2">
    <location>
        <begin position="1"/>
        <end position="19"/>
    </location>
</feature>
<protein>
    <submittedName>
        <fullName evidence="3">Uncharacterized protein</fullName>
    </submittedName>
</protein>
<dbReference type="KEGG" id="clec:106662059"/>
<keyword evidence="1" id="KW-0472">Membrane</keyword>
<sequence>MGAACLLLALLLCIGATEASGLQDGETERTVVGFVAKGDDEVADKQRSISEARGKQKKGQMMRVLMIVKMIAASFIIPSLVAMALFASWKGITISLLAFTIALVAGIKNLTANKKTEKSIQHVIVSKAPSLHEHWWRKLGSNGFHHDEHPSDYNELSPYREYYRNL</sequence>
<dbReference type="AlphaFoldDB" id="A0A8I6R8R0"/>
<evidence type="ECO:0000313" key="4">
    <source>
        <dbReference type="Proteomes" id="UP000494040"/>
    </source>
</evidence>
<dbReference type="GeneID" id="106662059"/>
<feature type="transmembrane region" description="Helical" evidence="1">
    <location>
        <begin position="94"/>
        <end position="111"/>
    </location>
</feature>
<evidence type="ECO:0000256" key="2">
    <source>
        <dbReference type="SAM" id="SignalP"/>
    </source>
</evidence>
<dbReference type="EnsemblMetazoa" id="XM_014385863.2">
    <property type="protein sequence ID" value="XP_014241349.1"/>
    <property type="gene ID" value="LOC106662059"/>
</dbReference>
<proteinExistence type="predicted"/>
<feature type="transmembrane region" description="Helical" evidence="1">
    <location>
        <begin position="64"/>
        <end position="87"/>
    </location>
</feature>
<dbReference type="OrthoDB" id="6630426at2759"/>
<feature type="chain" id="PRO_5035154675" evidence="2">
    <location>
        <begin position="20"/>
        <end position="166"/>
    </location>
</feature>
<name>A0A8I6R8R0_CIMLE</name>
<evidence type="ECO:0000256" key="1">
    <source>
        <dbReference type="SAM" id="Phobius"/>
    </source>
</evidence>
<dbReference type="PANTHER" id="PTHR21879">
    <property type="entry name" value="FI03362P-RELATED-RELATED"/>
    <property type="match status" value="1"/>
</dbReference>
<dbReference type="Pfam" id="PF07898">
    <property type="entry name" value="DUF1676"/>
    <property type="match status" value="1"/>
</dbReference>
<reference evidence="3" key="1">
    <citation type="submission" date="2022-01" db="UniProtKB">
        <authorList>
            <consortium name="EnsemblMetazoa"/>
        </authorList>
    </citation>
    <scope>IDENTIFICATION</scope>
</reference>
<dbReference type="RefSeq" id="XP_014241349.1">
    <property type="nucleotide sequence ID" value="XM_014385863.2"/>
</dbReference>